<dbReference type="Proteomes" id="UP000483261">
    <property type="component" value="Unassembled WGS sequence"/>
</dbReference>
<protein>
    <submittedName>
        <fullName evidence="2">YdcF family protein</fullName>
    </submittedName>
</protein>
<name>A0A6M1QZ22_9ACTN</name>
<dbReference type="InterPro" id="IPR014729">
    <property type="entry name" value="Rossmann-like_a/b/a_fold"/>
</dbReference>
<dbReference type="PANTHER" id="PTHR30336">
    <property type="entry name" value="INNER MEMBRANE PROTEIN, PROBABLE PERMEASE"/>
    <property type="match status" value="1"/>
</dbReference>
<dbReference type="Gene3D" id="3.40.50.620">
    <property type="entry name" value="HUPs"/>
    <property type="match status" value="1"/>
</dbReference>
<feature type="domain" description="DUF218" evidence="1">
    <location>
        <begin position="37"/>
        <end position="153"/>
    </location>
</feature>
<gene>
    <name evidence="2" type="ORF">G5C66_10500</name>
</gene>
<dbReference type="InterPro" id="IPR051599">
    <property type="entry name" value="Cell_Envelope_Assoc"/>
</dbReference>
<dbReference type="AlphaFoldDB" id="A0A6M1QZ22"/>
<sequence length="228" mass="25126">MDDGLAWQTEPMPSTALDDALVLWDFHQLPDEPRPTDVAIALGSHDIGVAEHAADLFRAGRFPLIVFTGANAPTTVKDFPRGEAVHFAERAEELGVPRSAILVEPRATNTGENLTYTRELLAEQEIRVTSATLISRPYQQRRAYATAQKLWPELDVVCSARSQELGAYIASIGSEKRVLDMLVGDTQRLWVYAEKGFAAPQLVDDRTMAAYKRLVAAGYTSRLVAQSV</sequence>
<keyword evidence="3" id="KW-1185">Reference proteome</keyword>
<reference evidence="2 3" key="1">
    <citation type="submission" date="2020-02" db="EMBL/GenBank/DDBJ databases">
        <title>Whole-genome analyses of novel actinobacteria.</title>
        <authorList>
            <person name="Sahin N."/>
        </authorList>
    </citation>
    <scope>NUCLEOTIDE SEQUENCE [LARGE SCALE GENOMIC DNA]</scope>
    <source>
        <strain evidence="2 3">KC13</strain>
    </source>
</reference>
<dbReference type="Pfam" id="PF02698">
    <property type="entry name" value="DUF218"/>
    <property type="match status" value="1"/>
</dbReference>
<dbReference type="EMBL" id="JAALAA010000007">
    <property type="protein sequence ID" value="NGN93164.1"/>
    <property type="molecule type" value="Genomic_DNA"/>
</dbReference>
<proteinExistence type="predicted"/>
<dbReference type="CDD" id="cd06259">
    <property type="entry name" value="YdcF-like"/>
    <property type="match status" value="1"/>
</dbReference>
<evidence type="ECO:0000313" key="3">
    <source>
        <dbReference type="Proteomes" id="UP000483261"/>
    </source>
</evidence>
<dbReference type="InterPro" id="IPR003848">
    <property type="entry name" value="DUF218"/>
</dbReference>
<accession>A0A6M1QZ22</accession>
<comment type="caution">
    <text evidence="2">The sequence shown here is derived from an EMBL/GenBank/DDBJ whole genome shotgun (WGS) entry which is preliminary data.</text>
</comment>
<evidence type="ECO:0000259" key="1">
    <source>
        <dbReference type="Pfam" id="PF02698"/>
    </source>
</evidence>
<organism evidence="2 3">
    <name type="scientific">Nocardioides turkmenicus</name>
    <dbReference type="NCBI Taxonomy" id="2711220"/>
    <lineage>
        <taxon>Bacteria</taxon>
        <taxon>Bacillati</taxon>
        <taxon>Actinomycetota</taxon>
        <taxon>Actinomycetes</taxon>
        <taxon>Propionibacteriales</taxon>
        <taxon>Nocardioidaceae</taxon>
        <taxon>Nocardioides</taxon>
    </lineage>
</organism>
<evidence type="ECO:0000313" key="2">
    <source>
        <dbReference type="EMBL" id="NGN93164.1"/>
    </source>
</evidence>
<dbReference type="PANTHER" id="PTHR30336:SF20">
    <property type="entry name" value="DUF218 DOMAIN-CONTAINING PROTEIN"/>
    <property type="match status" value="1"/>
</dbReference>
<dbReference type="GO" id="GO:0005886">
    <property type="term" value="C:plasma membrane"/>
    <property type="evidence" value="ECO:0007669"/>
    <property type="project" value="TreeGrafter"/>
</dbReference>